<dbReference type="PANTHER" id="PTHR22677">
    <property type="entry name" value="ANKYRIN REPEAT DOMAIN-CONTAINING PROTEIN 60"/>
    <property type="match status" value="1"/>
</dbReference>
<feature type="repeat" description="ANK" evidence="1">
    <location>
        <begin position="71"/>
        <end position="103"/>
    </location>
</feature>
<reference evidence="2 3" key="1">
    <citation type="submission" date="2016-11" db="EMBL/GenBank/DDBJ databases">
        <authorList>
            <person name="Jaros S."/>
            <person name="Januszkiewicz K."/>
            <person name="Wedrychowicz H."/>
        </authorList>
    </citation>
    <scope>NUCLEOTIDE SEQUENCE [LARGE SCALE GENOMIC DNA]</scope>
    <source>
        <strain evidence="2 3">CGMCC 1.12145</strain>
    </source>
</reference>
<dbReference type="InterPro" id="IPR002110">
    <property type="entry name" value="Ankyrin_rpt"/>
</dbReference>
<dbReference type="Gene3D" id="1.25.40.20">
    <property type="entry name" value="Ankyrin repeat-containing domain"/>
    <property type="match status" value="1"/>
</dbReference>
<dbReference type="InterPro" id="IPR036770">
    <property type="entry name" value="Ankyrin_rpt-contain_sf"/>
</dbReference>
<dbReference type="OrthoDB" id="1374157at2"/>
<evidence type="ECO:0000313" key="2">
    <source>
        <dbReference type="EMBL" id="SFW26012.1"/>
    </source>
</evidence>
<dbReference type="PANTHER" id="PTHR22677:SF4">
    <property type="entry name" value="USHER SYNDROME TYPE-1G PROTEIN-LIKE PROTEIN"/>
    <property type="match status" value="1"/>
</dbReference>
<dbReference type="SUPFAM" id="SSF48403">
    <property type="entry name" value="Ankyrin repeat"/>
    <property type="match status" value="1"/>
</dbReference>
<dbReference type="RefSeq" id="WP_072316058.1">
    <property type="nucleotide sequence ID" value="NZ_FPJE01000003.1"/>
</dbReference>
<dbReference type="EMBL" id="FPJE01000003">
    <property type="protein sequence ID" value="SFW26012.1"/>
    <property type="molecule type" value="Genomic_DNA"/>
</dbReference>
<dbReference type="SMART" id="SM00248">
    <property type="entry name" value="ANK"/>
    <property type="match status" value="2"/>
</dbReference>
<evidence type="ECO:0000256" key="1">
    <source>
        <dbReference type="PROSITE-ProRule" id="PRU00023"/>
    </source>
</evidence>
<dbReference type="Proteomes" id="UP000182248">
    <property type="component" value="Unassembled WGS sequence"/>
</dbReference>
<gene>
    <name evidence="2" type="ORF">SAMN02927921_00787</name>
</gene>
<dbReference type="PROSITE" id="PS50297">
    <property type="entry name" value="ANK_REP_REGION"/>
    <property type="match status" value="1"/>
</dbReference>
<proteinExistence type="predicted"/>
<sequence>MKKTALILTGIVMLTFGKSSFASPEKPLGNYKIEVTEITKVSPLCLAISKGDIATVKKFIELGSNVNEKSRGMTPLMYAARYNKAEIIKLLIANGAKLKIKDDKGFTALKHAELSNATDAIAVLKKALES</sequence>
<organism evidence="2 3">
    <name type="scientific">Sinomicrobium oceani</name>
    <dbReference type="NCBI Taxonomy" id="1150368"/>
    <lineage>
        <taxon>Bacteria</taxon>
        <taxon>Pseudomonadati</taxon>
        <taxon>Bacteroidota</taxon>
        <taxon>Flavobacteriia</taxon>
        <taxon>Flavobacteriales</taxon>
        <taxon>Flavobacteriaceae</taxon>
        <taxon>Sinomicrobium</taxon>
    </lineage>
</organism>
<keyword evidence="3" id="KW-1185">Reference proteome</keyword>
<feature type="repeat" description="ANK" evidence="1">
    <location>
        <begin position="39"/>
        <end position="71"/>
    </location>
</feature>
<protein>
    <submittedName>
        <fullName evidence="2">Ankyrin repeat-containing protein</fullName>
    </submittedName>
</protein>
<accession>A0A1K1MS35</accession>
<dbReference type="InterPro" id="IPR039323">
    <property type="entry name" value="ANKRD_45/46/60"/>
</dbReference>
<evidence type="ECO:0000313" key="3">
    <source>
        <dbReference type="Proteomes" id="UP000182248"/>
    </source>
</evidence>
<name>A0A1K1MS35_9FLAO</name>
<dbReference type="AlphaFoldDB" id="A0A1K1MS35"/>
<dbReference type="PROSITE" id="PS50088">
    <property type="entry name" value="ANK_REPEAT"/>
    <property type="match status" value="2"/>
</dbReference>
<dbReference type="STRING" id="1150368.SAMN02927921_00787"/>
<keyword evidence="1" id="KW-0040">ANK repeat</keyword>
<dbReference type="Pfam" id="PF12796">
    <property type="entry name" value="Ank_2"/>
    <property type="match status" value="1"/>
</dbReference>